<feature type="binding site" evidence="10">
    <location>
        <position position="296"/>
    </location>
    <ligand>
        <name>UDP-N-acetyl-alpha-D-glucosamine</name>
        <dbReference type="ChEBI" id="CHEBI:57705"/>
    </ligand>
</feature>
<evidence type="ECO:0000256" key="1">
    <source>
        <dbReference type="ARBA" id="ARBA00022475"/>
    </source>
</evidence>
<name>A0ABZ2C4N3_9PROT</name>
<evidence type="ECO:0000256" key="10">
    <source>
        <dbReference type="HAMAP-Rule" id="MF_00033"/>
    </source>
</evidence>
<evidence type="ECO:0000256" key="2">
    <source>
        <dbReference type="ARBA" id="ARBA00022618"/>
    </source>
</evidence>
<dbReference type="EC" id="2.4.1.227" evidence="10"/>
<dbReference type="RefSeq" id="WP_331256492.1">
    <property type="nucleotide sequence ID" value="NZ_CP133270.1"/>
</dbReference>
<dbReference type="InterPro" id="IPR007235">
    <property type="entry name" value="Glyco_trans_28_C"/>
</dbReference>
<reference evidence="13 14" key="1">
    <citation type="journal article" date="2024" name="Environ. Microbiol.">
        <title>Novel evolutionary insights on the interactions of the Holosporales (Alphaproteobacteria) with eukaryotic hosts from comparative genomics.</title>
        <authorList>
            <person name="Giovannini M."/>
            <person name="Petroni G."/>
            <person name="Castelli M."/>
        </authorList>
    </citation>
    <scope>NUCLEOTIDE SEQUENCE [LARGE SCALE GENOMIC DNA]</scope>
    <source>
        <strain evidence="13 14">US_Bl 15I1</strain>
    </source>
</reference>
<evidence type="ECO:0000256" key="5">
    <source>
        <dbReference type="ARBA" id="ARBA00022960"/>
    </source>
</evidence>
<sequence>MTKTAHVLVAAGGTGGHLFPAIALADKMESEGFIVTFMTDSRGKTFGIDAEKFNVVTIEADHFVGGVFKKIGALFSNVKGFLKAFRVLWKTKPDVVIGFGGYASFPALVSAVLLKIPSIIHQADACLGRTNRLLAPYVTRIATSYETVKFLKPEWQQKVVLTGIPLRQEIESLYTQPYPQLEKDGIFQILVMGGSQGAHVFGQVVPEAVKYLPPDHQRRLVISQQCRPEYLKDVREAYKTSAASVELAHFFDDMPLRYRDAQLVIGRSGASSVNEIACAGRPAIFVPYPHAMDDHQTSNAEAAFDAGGAWIMPQTLFTAEKLAILLEEFFESSWKLADAAVNMHKLARPDATDHLISLVKSLMAFSQVELTTKGEAT</sequence>
<comment type="function">
    <text evidence="10">Cell wall formation. Catalyzes the transfer of a GlcNAc subunit on undecaprenyl-pyrophosphoryl-MurNAc-pentapeptide (lipid intermediate I) to form undecaprenyl-pyrophosphoryl-MurNAc-(pentapeptide)GlcNAc (lipid intermediate II).</text>
</comment>
<keyword evidence="5 10" id="KW-0133">Cell shape</keyword>
<comment type="subcellular location">
    <subcellularLocation>
        <location evidence="10">Cell membrane</location>
        <topology evidence="10">Peripheral membrane protein</topology>
        <orientation evidence="10">Cytoplasmic side</orientation>
    </subcellularLocation>
</comment>
<dbReference type="PANTHER" id="PTHR21015">
    <property type="entry name" value="UDP-N-ACETYLGLUCOSAMINE--N-ACETYLMURAMYL-(PENTAPEPTIDE) PYROPHOSPHORYL-UNDECAPRENOL N-ACETYLGLUCOSAMINE TRANSFERASE 1"/>
    <property type="match status" value="1"/>
</dbReference>
<comment type="pathway">
    <text evidence="10">Cell wall biogenesis; peptidoglycan biosynthesis.</text>
</comment>
<keyword evidence="8 10" id="KW-0131">Cell cycle</keyword>
<keyword evidence="4 10" id="KW-0808">Transferase</keyword>
<evidence type="ECO:0000256" key="9">
    <source>
        <dbReference type="ARBA" id="ARBA00023316"/>
    </source>
</evidence>
<keyword evidence="6 10" id="KW-0573">Peptidoglycan synthesis</keyword>
<keyword evidence="3 10" id="KW-0328">Glycosyltransferase</keyword>
<protein>
    <recommendedName>
        <fullName evidence="10">UDP-N-acetylglucosamine--N-acetylmuramyl-(pentapeptide) pyrophosphoryl-undecaprenol N-acetylglucosamine transferase</fullName>
        <ecNumber evidence="10">2.4.1.227</ecNumber>
    </recommendedName>
    <alternativeName>
        <fullName evidence="10">Undecaprenyl-PP-MurNAc-pentapeptide-UDPGlcNAc GlcNAc transferase</fullName>
    </alternativeName>
</protein>
<dbReference type="GO" id="GO:0016740">
    <property type="term" value="F:transferase activity"/>
    <property type="evidence" value="ECO:0007669"/>
    <property type="project" value="UniProtKB-KW"/>
</dbReference>
<dbReference type="PANTHER" id="PTHR21015:SF22">
    <property type="entry name" value="GLYCOSYLTRANSFERASE"/>
    <property type="match status" value="1"/>
</dbReference>
<accession>A0ABZ2C4N3</accession>
<keyword evidence="14" id="KW-1185">Reference proteome</keyword>
<keyword evidence="9 10" id="KW-0961">Cell wall biogenesis/degradation</keyword>
<keyword evidence="2 10" id="KW-0132">Cell division</keyword>
<keyword evidence="1 10" id="KW-1003">Cell membrane</keyword>
<keyword evidence="7 10" id="KW-0472">Membrane</keyword>
<dbReference type="Proteomes" id="UP001330434">
    <property type="component" value="Chromosome"/>
</dbReference>
<gene>
    <name evidence="10" type="primary">murG</name>
    <name evidence="13" type="ORF">Bealeia1_00090</name>
</gene>
<feature type="binding site" evidence="10">
    <location>
        <position position="167"/>
    </location>
    <ligand>
        <name>UDP-N-acetyl-alpha-D-glucosamine</name>
        <dbReference type="ChEBI" id="CHEBI:57705"/>
    </ligand>
</feature>
<dbReference type="NCBIfam" id="TIGR01133">
    <property type="entry name" value="murG"/>
    <property type="match status" value="1"/>
</dbReference>
<evidence type="ECO:0000256" key="8">
    <source>
        <dbReference type="ARBA" id="ARBA00023306"/>
    </source>
</evidence>
<proteinExistence type="inferred from homology"/>
<evidence type="ECO:0000259" key="12">
    <source>
        <dbReference type="Pfam" id="PF04101"/>
    </source>
</evidence>
<feature type="binding site" evidence="10">
    <location>
        <position position="195"/>
    </location>
    <ligand>
        <name>UDP-N-acetyl-alpha-D-glucosamine</name>
        <dbReference type="ChEBI" id="CHEBI:57705"/>
    </ligand>
</feature>
<feature type="domain" description="Glycosyl transferase family 28 C-terminal" evidence="12">
    <location>
        <begin position="189"/>
        <end position="352"/>
    </location>
</feature>
<feature type="binding site" evidence="10">
    <location>
        <begin position="14"/>
        <end position="16"/>
    </location>
    <ligand>
        <name>UDP-N-acetyl-alpha-D-glucosamine</name>
        <dbReference type="ChEBI" id="CHEBI:57705"/>
    </ligand>
</feature>
<dbReference type="Pfam" id="PF04101">
    <property type="entry name" value="Glyco_tran_28_C"/>
    <property type="match status" value="1"/>
</dbReference>
<evidence type="ECO:0000313" key="14">
    <source>
        <dbReference type="Proteomes" id="UP001330434"/>
    </source>
</evidence>
<evidence type="ECO:0000259" key="11">
    <source>
        <dbReference type="Pfam" id="PF03033"/>
    </source>
</evidence>
<evidence type="ECO:0000313" key="13">
    <source>
        <dbReference type="EMBL" id="WVX65924.1"/>
    </source>
</evidence>
<comment type="catalytic activity">
    <reaction evidence="10">
        <text>di-trans,octa-cis-undecaprenyl diphospho-N-acetyl-alpha-D-muramoyl-L-alanyl-D-glutamyl-meso-2,6-diaminopimeloyl-D-alanyl-D-alanine + UDP-N-acetyl-alpha-D-glucosamine = di-trans,octa-cis-undecaprenyl diphospho-[N-acetyl-alpha-D-glucosaminyl-(1-&gt;4)]-N-acetyl-alpha-D-muramoyl-L-alanyl-D-glutamyl-meso-2,6-diaminopimeloyl-D-alanyl-D-alanine + UDP + H(+)</text>
        <dbReference type="Rhea" id="RHEA:31227"/>
        <dbReference type="ChEBI" id="CHEBI:15378"/>
        <dbReference type="ChEBI" id="CHEBI:57705"/>
        <dbReference type="ChEBI" id="CHEBI:58223"/>
        <dbReference type="ChEBI" id="CHEBI:61387"/>
        <dbReference type="ChEBI" id="CHEBI:61388"/>
        <dbReference type="EC" id="2.4.1.227"/>
    </reaction>
</comment>
<feature type="domain" description="Glycosyltransferase family 28 N-terminal" evidence="11">
    <location>
        <begin position="7"/>
        <end position="142"/>
    </location>
</feature>
<evidence type="ECO:0000256" key="3">
    <source>
        <dbReference type="ARBA" id="ARBA00022676"/>
    </source>
</evidence>
<comment type="caution">
    <text evidence="10">Lacks conserved residue(s) required for the propagation of feature annotation.</text>
</comment>
<dbReference type="InterPro" id="IPR004276">
    <property type="entry name" value="GlycoTrans_28_N"/>
</dbReference>
<dbReference type="HAMAP" id="MF_00033">
    <property type="entry name" value="MurG"/>
    <property type="match status" value="1"/>
</dbReference>
<evidence type="ECO:0000256" key="7">
    <source>
        <dbReference type="ARBA" id="ARBA00023136"/>
    </source>
</evidence>
<dbReference type="EMBL" id="CP133270">
    <property type="protein sequence ID" value="WVX65924.1"/>
    <property type="molecule type" value="Genomic_DNA"/>
</dbReference>
<dbReference type="CDD" id="cd03785">
    <property type="entry name" value="GT28_MurG"/>
    <property type="match status" value="1"/>
</dbReference>
<dbReference type="SUPFAM" id="SSF53756">
    <property type="entry name" value="UDP-Glycosyltransferase/glycogen phosphorylase"/>
    <property type="match status" value="1"/>
</dbReference>
<evidence type="ECO:0000256" key="4">
    <source>
        <dbReference type="ARBA" id="ARBA00022679"/>
    </source>
</evidence>
<comment type="similarity">
    <text evidence="10">Belongs to the glycosyltransferase 28 family. MurG subfamily.</text>
</comment>
<evidence type="ECO:0000256" key="6">
    <source>
        <dbReference type="ARBA" id="ARBA00022984"/>
    </source>
</evidence>
<dbReference type="Gene3D" id="3.40.50.2000">
    <property type="entry name" value="Glycogen Phosphorylase B"/>
    <property type="match status" value="2"/>
</dbReference>
<dbReference type="Pfam" id="PF03033">
    <property type="entry name" value="Glyco_transf_28"/>
    <property type="match status" value="1"/>
</dbReference>
<dbReference type="InterPro" id="IPR006009">
    <property type="entry name" value="GlcNAc_MurG"/>
</dbReference>
<organism evidence="13 14">
    <name type="scientific">Candidatus Bealeia paramacronuclearis</name>
    <dbReference type="NCBI Taxonomy" id="1921001"/>
    <lineage>
        <taxon>Bacteria</taxon>
        <taxon>Pseudomonadati</taxon>
        <taxon>Pseudomonadota</taxon>
        <taxon>Alphaproteobacteria</taxon>
        <taxon>Holosporales</taxon>
        <taxon>Holosporaceae</taxon>
        <taxon>Candidatus Bealeia</taxon>
    </lineage>
</organism>